<evidence type="ECO:0000313" key="2">
    <source>
        <dbReference type="EMBL" id="GFR10304.1"/>
    </source>
</evidence>
<gene>
    <name evidence="2" type="primary">AVEN_73689_1</name>
    <name evidence="2" type="ORF">TNCT_138041</name>
</gene>
<dbReference type="Proteomes" id="UP000887116">
    <property type="component" value="Unassembled WGS sequence"/>
</dbReference>
<sequence>MRNSKKQVEPKHFEYFLQALKEINVPHSWINNQKDLDRLKYMKGDARDDREDLKREHRRSKSLAHPTSWKQLATQRSATAKWIDY</sequence>
<reference evidence="2" key="1">
    <citation type="submission" date="2020-07" db="EMBL/GenBank/DDBJ databases">
        <title>Multicomponent nature underlies the extraordinary mechanical properties of spider dragline silk.</title>
        <authorList>
            <person name="Kono N."/>
            <person name="Nakamura H."/>
            <person name="Mori M."/>
            <person name="Yoshida Y."/>
            <person name="Ohtoshi R."/>
            <person name="Malay A.D."/>
            <person name="Moran D.A.P."/>
            <person name="Tomita M."/>
            <person name="Numata K."/>
            <person name="Arakawa K."/>
        </authorList>
    </citation>
    <scope>NUCLEOTIDE SEQUENCE</scope>
</reference>
<dbReference type="AlphaFoldDB" id="A0A8X6GUK2"/>
<evidence type="ECO:0000313" key="3">
    <source>
        <dbReference type="Proteomes" id="UP000887116"/>
    </source>
</evidence>
<name>A0A8X6GUK2_TRICU</name>
<feature type="compositionally biased region" description="Basic and acidic residues" evidence="1">
    <location>
        <begin position="41"/>
        <end position="55"/>
    </location>
</feature>
<protein>
    <submittedName>
        <fullName evidence="2">Uncharacterized protein</fullName>
    </submittedName>
</protein>
<keyword evidence="3" id="KW-1185">Reference proteome</keyword>
<accession>A0A8X6GUK2</accession>
<comment type="caution">
    <text evidence="2">The sequence shown here is derived from an EMBL/GenBank/DDBJ whole genome shotgun (WGS) entry which is preliminary data.</text>
</comment>
<evidence type="ECO:0000256" key="1">
    <source>
        <dbReference type="SAM" id="MobiDB-lite"/>
    </source>
</evidence>
<feature type="region of interest" description="Disordered" evidence="1">
    <location>
        <begin position="41"/>
        <end position="67"/>
    </location>
</feature>
<dbReference type="EMBL" id="BMAO01026516">
    <property type="protein sequence ID" value="GFR10304.1"/>
    <property type="molecule type" value="Genomic_DNA"/>
</dbReference>
<proteinExistence type="predicted"/>
<organism evidence="2 3">
    <name type="scientific">Trichonephila clavata</name>
    <name type="common">Joro spider</name>
    <name type="synonym">Nephila clavata</name>
    <dbReference type="NCBI Taxonomy" id="2740835"/>
    <lineage>
        <taxon>Eukaryota</taxon>
        <taxon>Metazoa</taxon>
        <taxon>Ecdysozoa</taxon>
        <taxon>Arthropoda</taxon>
        <taxon>Chelicerata</taxon>
        <taxon>Arachnida</taxon>
        <taxon>Araneae</taxon>
        <taxon>Araneomorphae</taxon>
        <taxon>Entelegynae</taxon>
        <taxon>Araneoidea</taxon>
        <taxon>Nephilidae</taxon>
        <taxon>Trichonephila</taxon>
    </lineage>
</organism>